<proteinExistence type="predicted"/>
<dbReference type="Gramene" id="ONK63838">
    <property type="protein sequence ID" value="ONK63838"/>
    <property type="gene ID" value="A4U43_C07F19460"/>
</dbReference>
<reference evidence="3" key="1">
    <citation type="journal article" date="2017" name="Nat. Commun.">
        <title>The asparagus genome sheds light on the origin and evolution of a young Y chromosome.</title>
        <authorList>
            <person name="Harkess A."/>
            <person name="Zhou J."/>
            <person name="Xu C."/>
            <person name="Bowers J.E."/>
            <person name="Van der Hulst R."/>
            <person name="Ayyampalayam S."/>
            <person name="Mercati F."/>
            <person name="Riccardi P."/>
            <person name="McKain M.R."/>
            <person name="Kakrana A."/>
            <person name="Tang H."/>
            <person name="Ray J."/>
            <person name="Groenendijk J."/>
            <person name="Arikit S."/>
            <person name="Mathioni S.M."/>
            <person name="Nakano M."/>
            <person name="Shan H."/>
            <person name="Telgmann-Rauber A."/>
            <person name="Kanno A."/>
            <person name="Yue Z."/>
            <person name="Chen H."/>
            <person name="Li W."/>
            <person name="Chen Y."/>
            <person name="Xu X."/>
            <person name="Zhang Y."/>
            <person name="Luo S."/>
            <person name="Chen H."/>
            <person name="Gao J."/>
            <person name="Mao Z."/>
            <person name="Pires J.C."/>
            <person name="Luo M."/>
            <person name="Kudrna D."/>
            <person name="Wing R.A."/>
            <person name="Meyers B.C."/>
            <person name="Yi K."/>
            <person name="Kong H."/>
            <person name="Lavrijsen P."/>
            <person name="Sunseri F."/>
            <person name="Falavigna A."/>
            <person name="Ye Y."/>
            <person name="Leebens-Mack J.H."/>
            <person name="Chen G."/>
        </authorList>
    </citation>
    <scope>NUCLEOTIDE SEQUENCE [LARGE SCALE GENOMIC DNA]</scope>
    <source>
        <strain evidence="3">cv. DH0086</strain>
    </source>
</reference>
<evidence type="ECO:0000313" key="3">
    <source>
        <dbReference type="Proteomes" id="UP000243459"/>
    </source>
</evidence>
<gene>
    <name evidence="2" type="ORF">A4U43_C07F19460</name>
</gene>
<dbReference type="AlphaFoldDB" id="A0A5P1ED83"/>
<protein>
    <submittedName>
        <fullName evidence="2">Uncharacterized protein</fullName>
    </submittedName>
</protein>
<dbReference type="Proteomes" id="UP000243459">
    <property type="component" value="Chromosome 7"/>
</dbReference>
<organism evidence="2 3">
    <name type="scientific">Asparagus officinalis</name>
    <name type="common">Garden asparagus</name>
    <dbReference type="NCBI Taxonomy" id="4686"/>
    <lineage>
        <taxon>Eukaryota</taxon>
        <taxon>Viridiplantae</taxon>
        <taxon>Streptophyta</taxon>
        <taxon>Embryophyta</taxon>
        <taxon>Tracheophyta</taxon>
        <taxon>Spermatophyta</taxon>
        <taxon>Magnoliopsida</taxon>
        <taxon>Liliopsida</taxon>
        <taxon>Asparagales</taxon>
        <taxon>Asparagaceae</taxon>
        <taxon>Asparagoideae</taxon>
        <taxon>Asparagus</taxon>
    </lineage>
</organism>
<name>A0A5P1ED83_ASPOF</name>
<sequence length="78" mass="8378">MGPLVTRLNRLKNMGLVDESSPGRETPALAVIEDAIDPSSMPESSRRPGKEPIGVDDNVKGRDGTPSGQMENELMICI</sequence>
<evidence type="ECO:0000256" key="1">
    <source>
        <dbReference type="SAM" id="MobiDB-lite"/>
    </source>
</evidence>
<dbReference type="EMBL" id="CM007387">
    <property type="protein sequence ID" value="ONK63838.1"/>
    <property type="molecule type" value="Genomic_DNA"/>
</dbReference>
<evidence type="ECO:0000313" key="2">
    <source>
        <dbReference type="EMBL" id="ONK63838.1"/>
    </source>
</evidence>
<accession>A0A5P1ED83</accession>
<feature type="region of interest" description="Disordered" evidence="1">
    <location>
        <begin position="33"/>
        <end position="78"/>
    </location>
</feature>
<keyword evidence="3" id="KW-1185">Reference proteome</keyword>